<sequence>MLQFQSLSVQRGGRYLIRDASLKIPDGQRVALVGRNGSGKSTLFSLLLGELTPEQGEYNLPGGTRIAHMAQETESTSRSALDYVVDGDRKLRDVQRRLEAAERIEDYDTAAKLYGDLDVLDGYTADVRAEQLLAGLGFKPEEMHRPVSAFSGGWRIRLNLAQALMCPSDLLLLDEPTNHLDIDAMVWLEAWLTRYPGTLLLISHDRDFINRTCGAVLALENAQLQLYSGDYDRYEMARAEQLAQQQSLYEKQQAKVASIHRFVARFGAKATKASQAQSKLKALQRMELIAAAHVDSPFDFEIPASDKVSTPLLVLDRASLGYGDVTVVKGVNMTILPGLRLGILGANGQGKSTLIKTLAGELPLQAGQRTTGAHLKIGYFAQQQLDYLRPDDTPLQHMQQLERETDGQAREQALRNFLGGFAFDGTQMTQKVADFSGGERARLALALIAWQRPNLLLLDEPTNHLDMEMRQALAVAVEQFAGAVVLVSHDRHLLNALAEDFVWVRDGAVRHFDGSLEEYERGLQAEIKARAAGGKAAAGVETKAIKIQQIEKSPEQQAADRAEQKAQEKQLVSLKKKAATAEQTMAETQAALAAVEDILGDSTLYSEGEAARLEAALKEQATLKSQLDEREAGYLELLELIEALDSTINSTLMR</sequence>
<evidence type="ECO:0000313" key="7">
    <source>
        <dbReference type="Proteomes" id="UP001501337"/>
    </source>
</evidence>
<dbReference type="SMART" id="SM00382">
    <property type="entry name" value="AAA"/>
    <property type="match status" value="2"/>
</dbReference>
<dbReference type="GO" id="GO:0005524">
    <property type="term" value="F:ATP binding"/>
    <property type="evidence" value="ECO:0007669"/>
    <property type="project" value="UniProtKB-KW"/>
</dbReference>
<dbReference type="PROSITE" id="PS50893">
    <property type="entry name" value="ABC_TRANSPORTER_2"/>
    <property type="match status" value="2"/>
</dbReference>
<dbReference type="PROSITE" id="PS00211">
    <property type="entry name" value="ABC_TRANSPORTER_1"/>
    <property type="match status" value="1"/>
</dbReference>
<reference evidence="7" key="1">
    <citation type="journal article" date="2019" name="Int. J. Syst. Evol. Microbiol.">
        <title>The Global Catalogue of Microorganisms (GCM) 10K type strain sequencing project: providing services to taxonomists for standard genome sequencing and annotation.</title>
        <authorList>
            <consortium name="The Broad Institute Genomics Platform"/>
            <consortium name="The Broad Institute Genome Sequencing Center for Infectious Disease"/>
            <person name="Wu L."/>
            <person name="Ma J."/>
        </authorList>
    </citation>
    <scope>NUCLEOTIDE SEQUENCE [LARGE SCALE GENOMIC DNA]</scope>
    <source>
        <strain evidence="7">JCM 17555</strain>
    </source>
</reference>
<proteinExistence type="predicted"/>
<dbReference type="Proteomes" id="UP001501337">
    <property type="component" value="Unassembled WGS sequence"/>
</dbReference>
<dbReference type="PANTHER" id="PTHR19211">
    <property type="entry name" value="ATP-BINDING TRANSPORT PROTEIN-RELATED"/>
    <property type="match status" value="1"/>
</dbReference>
<keyword evidence="1" id="KW-0677">Repeat</keyword>
<dbReference type="InterPro" id="IPR017871">
    <property type="entry name" value="ABC_transporter-like_CS"/>
</dbReference>
<keyword evidence="3 6" id="KW-0067">ATP-binding</keyword>
<comment type="caution">
    <text evidence="6">The sequence shown here is derived from an EMBL/GenBank/DDBJ whole genome shotgun (WGS) entry which is preliminary data.</text>
</comment>
<keyword evidence="7" id="KW-1185">Reference proteome</keyword>
<evidence type="ECO:0000256" key="2">
    <source>
        <dbReference type="ARBA" id="ARBA00022741"/>
    </source>
</evidence>
<dbReference type="InterPro" id="IPR032781">
    <property type="entry name" value="ABC_tran_Xtn"/>
</dbReference>
<dbReference type="SUPFAM" id="SSF52540">
    <property type="entry name" value="P-loop containing nucleoside triphosphate hydrolases"/>
    <property type="match status" value="2"/>
</dbReference>
<dbReference type="Gene3D" id="3.40.50.300">
    <property type="entry name" value="P-loop containing nucleotide triphosphate hydrolases"/>
    <property type="match status" value="2"/>
</dbReference>
<dbReference type="InterPro" id="IPR003593">
    <property type="entry name" value="AAA+_ATPase"/>
</dbReference>
<evidence type="ECO:0000259" key="5">
    <source>
        <dbReference type="PROSITE" id="PS50893"/>
    </source>
</evidence>
<dbReference type="Pfam" id="PF12848">
    <property type="entry name" value="ABC_tran_Xtn"/>
    <property type="match status" value="1"/>
</dbReference>
<evidence type="ECO:0000256" key="3">
    <source>
        <dbReference type="ARBA" id="ARBA00022840"/>
    </source>
</evidence>
<feature type="coiled-coil region" evidence="4">
    <location>
        <begin position="564"/>
        <end position="630"/>
    </location>
</feature>
<dbReference type="RefSeq" id="WP_344805630.1">
    <property type="nucleotide sequence ID" value="NZ_BAABBO010000009.1"/>
</dbReference>
<dbReference type="InterPro" id="IPR027417">
    <property type="entry name" value="P-loop_NTPase"/>
</dbReference>
<dbReference type="EMBL" id="BAABBO010000009">
    <property type="protein sequence ID" value="GAA3960959.1"/>
    <property type="molecule type" value="Genomic_DNA"/>
</dbReference>
<dbReference type="InterPro" id="IPR003439">
    <property type="entry name" value="ABC_transporter-like_ATP-bd"/>
</dbReference>
<dbReference type="Pfam" id="PF00005">
    <property type="entry name" value="ABC_tran"/>
    <property type="match status" value="2"/>
</dbReference>
<evidence type="ECO:0000256" key="4">
    <source>
        <dbReference type="SAM" id="Coils"/>
    </source>
</evidence>
<dbReference type="CDD" id="cd03221">
    <property type="entry name" value="ABCF_EF-3"/>
    <property type="match status" value="2"/>
</dbReference>
<gene>
    <name evidence="6" type="ORF">GCM10022278_18800</name>
</gene>
<feature type="domain" description="ABC transporter" evidence="5">
    <location>
        <begin position="2"/>
        <end position="246"/>
    </location>
</feature>
<accession>A0ABP7P7K8</accession>
<name>A0ABP7P7K8_9GAMM</name>
<evidence type="ECO:0000313" key="6">
    <source>
        <dbReference type="EMBL" id="GAA3960959.1"/>
    </source>
</evidence>
<dbReference type="PANTHER" id="PTHR19211:SF14">
    <property type="entry name" value="ATP-BINDING CASSETTE SUB-FAMILY F MEMBER 1"/>
    <property type="match status" value="1"/>
</dbReference>
<keyword evidence="4" id="KW-0175">Coiled coil</keyword>
<organism evidence="6 7">
    <name type="scientific">Allohahella marinimesophila</name>
    <dbReference type="NCBI Taxonomy" id="1054972"/>
    <lineage>
        <taxon>Bacteria</taxon>
        <taxon>Pseudomonadati</taxon>
        <taxon>Pseudomonadota</taxon>
        <taxon>Gammaproteobacteria</taxon>
        <taxon>Oceanospirillales</taxon>
        <taxon>Hahellaceae</taxon>
        <taxon>Allohahella</taxon>
    </lineage>
</organism>
<feature type="domain" description="ABC transporter" evidence="5">
    <location>
        <begin position="312"/>
        <end position="531"/>
    </location>
</feature>
<protein>
    <submittedName>
        <fullName evidence="6">ATP-binding cassette domain-containing protein</fullName>
    </submittedName>
</protein>
<keyword evidence="2" id="KW-0547">Nucleotide-binding</keyword>
<dbReference type="InterPro" id="IPR050611">
    <property type="entry name" value="ABCF"/>
</dbReference>
<evidence type="ECO:0000256" key="1">
    <source>
        <dbReference type="ARBA" id="ARBA00022737"/>
    </source>
</evidence>